<dbReference type="OrthoDB" id="192847at2"/>
<evidence type="ECO:0000259" key="1">
    <source>
        <dbReference type="Pfam" id="PF01272"/>
    </source>
</evidence>
<dbReference type="Gene3D" id="3.10.50.30">
    <property type="entry name" value="Transcription elongation factor, GreA/GreB, C-terminal domain"/>
    <property type="match status" value="1"/>
</dbReference>
<keyword evidence="2" id="KW-0251">Elongation factor</keyword>
<dbReference type="GO" id="GO:0006354">
    <property type="term" value="P:DNA-templated transcription elongation"/>
    <property type="evidence" value="ECO:0007669"/>
    <property type="project" value="TreeGrafter"/>
</dbReference>
<organism evidence="2 3">
    <name type="scientific">Sphingomonas edaphi</name>
    <dbReference type="NCBI Taxonomy" id="2315689"/>
    <lineage>
        <taxon>Bacteria</taxon>
        <taxon>Pseudomonadati</taxon>
        <taxon>Pseudomonadota</taxon>
        <taxon>Alphaproteobacteria</taxon>
        <taxon>Sphingomonadales</taxon>
        <taxon>Sphingomonadaceae</taxon>
        <taxon>Sphingomonas</taxon>
    </lineage>
</organism>
<name>A0A418PZQ9_9SPHN</name>
<dbReference type="Proteomes" id="UP000285023">
    <property type="component" value="Unassembled WGS sequence"/>
</dbReference>
<dbReference type="SUPFAM" id="SSF54534">
    <property type="entry name" value="FKBP-like"/>
    <property type="match status" value="1"/>
</dbReference>
<comment type="caution">
    <text evidence="2">The sequence shown here is derived from an EMBL/GenBank/DDBJ whole genome shotgun (WGS) entry which is preliminary data.</text>
</comment>
<evidence type="ECO:0000313" key="2">
    <source>
        <dbReference type="EMBL" id="RIX29126.1"/>
    </source>
</evidence>
<dbReference type="InterPro" id="IPR036953">
    <property type="entry name" value="GreA/GreB_C_sf"/>
</dbReference>
<dbReference type="PANTHER" id="PTHR30437">
    <property type="entry name" value="TRANSCRIPTION ELONGATION FACTOR GREA"/>
    <property type="match status" value="1"/>
</dbReference>
<reference evidence="2 3" key="1">
    <citation type="submission" date="2018-09" db="EMBL/GenBank/DDBJ databases">
        <title>Sphingomonas sp. DAC4.</title>
        <authorList>
            <person name="Seo T."/>
        </authorList>
    </citation>
    <scope>NUCLEOTIDE SEQUENCE [LARGE SCALE GENOMIC DNA]</scope>
    <source>
        <strain evidence="2 3">DAC4</strain>
    </source>
</reference>
<dbReference type="InterPro" id="IPR001437">
    <property type="entry name" value="Tscrpt_elong_fac_GreA/B_C"/>
</dbReference>
<evidence type="ECO:0000313" key="3">
    <source>
        <dbReference type="Proteomes" id="UP000285023"/>
    </source>
</evidence>
<dbReference type="EMBL" id="QXTF01000002">
    <property type="protein sequence ID" value="RIX29126.1"/>
    <property type="molecule type" value="Genomic_DNA"/>
</dbReference>
<sequence length="137" mass="15065">MEAFPRGRERPPIHLIDTESDLVGNLALRAEHDHPIVAAMLLTEIDRAELHHKCDLRDEVVTLGAEVNFIDEKTMQRRTVTLVLPGDSNIAMGRISILTPIGAALCGLSAGQSIDWPDLSGNERRLRITAVRQPAAD</sequence>
<keyword evidence="2" id="KW-0648">Protein biosynthesis</keyword>
<dbReference type="AlphaFoldDB" id="A0A418PZQ9"/>
<dbReference type="RefSeq" id="WP_119533014.1">
    <property type="nucleotide sequence ID" value="NZ_QXTF01000002.1"/>
</dbReference>
<gene>
    <name evidence="2" type="ORF">D3M59_07350</name>
</gene>
<dbReference type="GO" id="GO:0070063">
    <property type="term" value="F:RNA polymerase binding"/>
    <property type="evidence" value="ECO:0007669"/>
    <property type="project" value="InterPro"/>
</dbReference>
<accession>A0A418PZQ9</accession>
<dbReference type="Pfam" id="PF01272">
    <property type="entry name" value="GreA_GreB"/>
    <property type="match status" value="1"/>
</dbReference>
<feature type="domain" description="Transcription elongation factor GreA/GreB C-terminal" evidence="1">
    <location>
        <begin position="58"/>
        <end position="132"/>
    </location>
</feature>
<dbReference type="InterPro" id="IPR023459">
    <property type="entry name" value="Tscrpt_elong_fac_GreA/B_fam"/>
</dbReference>
<dbReference type="GO" id="GO:0003677">
    <property type="term" value="F:DNA binding"/>
    <property type="evidence" value="ECO:0007669"/>
    <property type="project" value="InterPro"/>
</dbReference>
<keyword evidence="3" id="KW-1185">Reference proteome</keyword>
<dbReference type="GO" id="GO:0032784">
    <property type="term" value="P:regulation of DNA-templated transcription elongation"/>
    <property type="evidence" value="ECO:0007669"/>
    <property type="project" value="InterPro"/>
</dbReference>
<proteinExistence type="predicted"/>
<dbReference type="PANTHER" id="PTHR30437:SF5">
    <property type="entry name" value="REGULATOR OF NUCLEOSIDE DIPHOSPHATE KINASE"/>
    <property type="match status" value="1"/>
</dbReference>
<dbReference type="GO" id="GO:0003746">
    <property type="term" value="F:translation elongation factor activity"/>
    <property type="evidence" value="ECO:0007669"/>
    <property type="project" value="UniProtKB-KW"/>
</dbReference>
<protein>
    <submittedName>
        <fullName evidence="2">Transcription elongation factor GreAB</fullName>
    </submittedName>
</protein>